<protein>
    <submittedName>
        <fullName evidence="1">Uncharacterized protein</fullName>
    </submittedName>
</protein>
<reference evidence="1" key="1">
    <citation type="submission" date="2014-11" db="EMBL/GenBank/DDBJ databases">
        <authorList>
            <person name="Amaro Gonzalez C."/>
        </authorList>
    </citation>
    <scope>NUCLEOTIDE SEQUENCE</scope>
</reference>
<reference evidence="1" key="2">
    <citation type="journal article" date="2015" name="Fish Shellfish Immunol.">
        <title>Early steps in the European eel (Anguilla anguilla)-Vibrio vulnificus interaction in the gills: Role of the RtxA13 toxin.</title>
        <authorList>
            <person name="Callol A."/>
            <person name="Pajuelo D."/>
            <person name="Ebbesson L."/>
            <person name="Teles M."/>
            <person name="MacKenzie S."/>
            <person name="Amaro C."/>
        </authorList>
    </citation>
    <scope>NUCLEOTIDE SEQUENCE</scope>
</reference>
<dbReference type="EMBL" id="GBXM01075573">
    <property type="protein sequence ID" value="JAH33004.1"/>
    <property type="molecule type" value="Transcribed_RNA"/>
</dbReference>
<name>A0A0E9RV63_ANGAN</name>
<evidence type="ECO:0000313" key="1">
    <source>
        <dbReference type="EMBL" id="JAH33004.1"/>
    </source>
</evidence>
<accession>A0A0E9RV63</accession>
<sequence>MVLYIKMYMCNFLCKYSMVNTIFLSREEAACIYIRSP</sequence>
<organism evidence="1">
    <name type="scientific">Anguilla anguilla</name>
    <name type="common">European freshwater eel</name>
    <name type="synonym">Muraena anguilla</name>
    <dbReference type="NCBI Taxonomy" id="7936"/>
    <lineage>
        <taxon>Eukaryota</taxon>
        <taxon>Metazoa</taxon>
        <taxon>Chordata</taxon>
        <taxon>Craniata</taxon>
        <taxon>Vertebrata</taxon>
        <taxon>Euteleostomi</taxon>
        <taxon>Actinopterygii</taxon>
        <taxon>Neopterygii</taxon>
        <taxon>Teleostei</taxon>
        <taxon>Anguilliformes</taxon>
        <taxon>Anguillidae</taxon>
        <taxon>Anguilla</taxon>
    </lineage>
</organism>
<proteinExistence type="predicted"/>
<dbReference type="AlphaFoldDB" id="A0A0E9RV63"/>